<feature type="binding site" evidence="12">
    <location>
        <position position="92"/>
    </location>
    <ligand>
        <name>Fe(2+)</name>
        <dbReference type="ChEBI" id="CHEBI:29033"/>
        <note>for iron-dependent acireductone dioxygenase activity</note>
    </ligand>
</feature>
<evidence type="ECO:0000256" key="3">
    <source>
        <dbReference type="ARBA" id="ARBA00022490"/>
    </source>
</evidence>
<dbReference type="EC" id="1.13.11.53" evidence="12"/>
<feature type="binding site" evidence="12">
    <location>
        <position position="98"/>
    </location>
    <ligand>
        <name>Ni(2+)</name>
        <dbReference type="ChEBI" id="CHEBI:49786"/>
        <note>for nickel-dependent acireductone dioxygenase activity</note>
    </ligand>
</feature>
<keyword evidence="6 12" id="KW-0479">Metal-binding</keyword>
<dbReference type="GO" id="GO:0005634">
    <property type="term" value="C:nucleus"/>
    <property type="evidence" value="ECO:0007669"/>
    <property type="project" value="UniProtKB-SubCell"/>
</dbReference>
<evidence type="ECO:0000256" key="10">
    <source>
        <dbReference type="ARBA" id="ARBA00023167"/>
    </source>
</evidence>
<evidence type="ECO:0000256" key="8">
    <source>
        <dbReference type="ARBA" id="ARBA00023002"/>
    </source>
</evidence>
<reference evidence="13" key="1">
    <citation type="submission" date="2022-12" db="EMBL/GenBank/DDBJ databases">
        <title>Chromosome-level genome assembly of the bean flower thrips Megalurothrips usitatus.</title>
        <authorList>
            <person name="Ma L."/>
            <person name="Liu Q."/>
            <person name="Li H."/>
            <person name="Cai W."/>
        </authorList>
    </citation>
    <scope>NUCLEOTIDE SEQUENCE</scope>
    <source>
        <strain evidence="13">Cailab_2022a</strain>
    </source>
</reference>
<dbReference type="Gene3D" id="2.60.120.10">
    <property type="entry name" value="Jelly Rolls"/>
    <property type="match status" value="1"/>
</dbReference>
<comment type="cofactor">
    <cofactor evidence="12">
        <name>Fe(2+)</name>
        <dbReference type="ChEBI" id="CHEBI:29033"/>
    </cofactor>
    <cofactor evidence="12">
        <name>Ni(2+)</name>
        <dbReference type="ChEBI" id="CHEBI:49786"/>
    </cofactor>
    <text evidence="12">Binds either 1 Fe or Ni cation per monomer. Iron-binding promotes an acireductone dioxygenase reaction producing 2-keto-4-methylthiobutyrate, while nickel-binding promotes an acireductone dioxygenase reaction producing 3-(methylsulfanyl)propanoate.</text>
</comment>
<accession>A0AAV7XZC6</accession>
<keyword evidence="8 12" id="KW-0560">Oxidoreductase</keyword>
<dbReference type="SUPFAM" id="SSF51182">
    <property type="entry name" value="RmlC-like cupins"/>
    <property type="match status" value="1"/>
</dbReference>
<dbReference type="PANTHER" id="PTHR23418">
    <property type="entry name" value="ACIREDUCTONE DIOXYGENASE"/>
    <property type="match status" value="1"/>
</dbReference>
<dbReference type="InterPro" id="IPR014710">
    <property type="entry name" value="RmlC-like_jellyroll"/>
</dbReference>
<dbReference type="GO" id="GO:0019509">
    <property type="term" value="P:L-methionine salvage from methylthioadenosine"/>
    <property type="evidence" value="ECO:0007669"/>
    <property type="project" value="UniProtKB-UniRule"/>
</dbReference>
<dbReference type="Pfam" id="PF03079">
    <property type="entry name" value="ARD"/>
    <property type="match status" value="1"/>
</dbReference>
<comment type="catalytic activity">
    <reaction evidence="12">
        <text>1,2-dihydroxy-5-(methylsulfanyl)pent-1-en-3-one + O2 = 3-(methylsulfanyl)propanoate + CO + formate + 2 H(+)</text>
        <dbReference type="Rhea" id="RHEA:14161"/>
        <dbReference type="ChEBI" id="CHEBI:15378"/>
        <dbReference type="ChEBI" id="CHEBI:15379"/>
        <dbReference type="ChEBI" id="CHEBI:15740"/>
        <dbReference type="ChEBI" id="CHEBI:17245"/>
        <dbReference type="ChEBI" id="CHEBI:49016"/>
        <dbReference type="ChEBI" id="CHEBI:49252"/>
        <dbReference type="EC" id="1.13.11.53"/>
    </reaction>
</comment>
<evidence type="ECO:0000256" key="7">
    <source>
        <dbReference type="ARBA" id="ARBA00022964"/>
    </source>
</evidence>
<comment type="function">
    <text evidence="12">Catalyzes 2 different reactions between oxygen and the acireductone 1,2-dihydroxy-3-keto-5-methylthiopentene (DHK-MTPene) depending upon the metal bound in the active site. Fe-containing acireductone dioxygenase (Fe-ARD) produces formate and 2-keto-4-methylthiobutyrate (KMTB), the alpha-ketoacid precursor of methionine in the methionine recycle pathway. Ni-containing acireductone dioxygenase (Ni-ARD) produces methylthiopropionate, carbon monoxide and formate, and does not lie on the methionine recycle pathway.</text>
</comment>
<dbReference type="AlphaFoldDB" id="A0AAV7XZC6"/>
<keyword evidence="7 12" id="KW-0223">Dioxygenase</keyword>
<dbReference type="InterPro" id="IPR011051">
    <property type="entry name" value="RmlC_Cupin_sf"/>
</dbReference>
<dbReference type="GO" id="GO:0005886">
    <property type="term" value="C:plasma membrane"/>
    <property type="evidence" value="ECO:0007669"/>
    <property type="project" value="UniProtKB-SubCell"/>
</dbReference>
<feature type="binding site" evidence="12">
    <location>
        <position position="137"/>
    </location>
    <ligand>
        <name>Ni(2+)</name>
        <dbReference type="ChEBI" id="CHEBI:49786"/>
        <note>for nickel-dependent acireductone dioxygenase activity</note>
    </ligand>
</feature>
<dbReference type="Proteomes" id="UP001075354">
    <property type="component" value="Chromosome 1"/>
</dbReference>
<proteinExistence type="inferred from homology"/>
<evidence type="ECO:0000313" key="13">
    <source>
        <dbReference type="EMBL" id="KAJ1532094.1"/>
    </source>
</evidence>
<evidence type="ECO:0000256" key="11">
    <source>
        <dbReference type="ARBA" id="ARBA00023242"/>
    </source>
</evidence>
<keyword evidence="10 12" id="KW-0486">Methionine biosynthesis</keyword>
<evidence type="ECO:0000313" key="14">
    <source>
        <dbReference type="Proteomes" id="UP001075354"/>
    </source>
</evidence>
<feature type="binding site" evidence="12">
    <location>
        <position position="94"/>
    </location>
    <ligand>
        <name>Fe(2+)</name>
        <dbReference type="ChEBI" id="CHEBI:29033"/>
        <note>for iron-dependent acireductone dioxygenase activity</note>
    </ligand>
</feature>
<feature type="binding site" evidence="12">
    <location>
        <position position="137"/>
    </location>
    <ligand>
        <name>Fe(2+)</name>
        <dbReference type="ChEBI" id="CHEBI:29033"/>
        <note>for iron-dependent acireductone dioxygenase activity</note>
    </ligand>
</feature>
<keyword evidence="11 12" id="KW-0539">Nucleus</keyword>
<dbReference type="GO" id="GO:0005506">
    <property type="term" value="F:iron ion binding"/>
    <property type="evidence" value="ECO:0007669"/>
    <property type="project" value="UniProtKB-UniRule"/>
</dbReference>
<dbReference type="PANTHER" id="PTHR23418:SF0">
    <property type="entry name" value="ACIREDUCTONE DIOXYGENASE"/>
    <property type="match status" value="1"/>
</dbReference>
<keyword evidence="3 12" id="KW-0963">Cytoplasm</keyword>
<organism evidence="13 14">
    <name type="scientific">Megalurothrips usitatus</name>
    <name type="common">bean blossom thrips</name>
    <dbReference type="NCBI Taxonomy" id="439358"/>
    <lineage>
        <taxon>Eukaryota</taxon>
        <taxon>Metazoa</taxon>
        <taxon>Ecdysozoa</taxon>
        <taxon>Arthropoda</taxon>
        <taxon>Hexapoda</taxon>
        <taxon>Insecta</taxon>
        <taxon>Pterygota</taxon>
        <taxon>Neoptera</taxon>
        <taxon>Paraneoptera</taxon>
        <taxon>Thysanoptera</taxon>
        <taxon>Terebrantia</taxon>
        <taxon>Thripoidea</taxon>
        <taxon>Thripidae</taxon>
        <taxon>Megalurothrips</taxon>
    </lineage>
</organism>
<evidence type="ECO:0000256" key="1">
    <source>
        <dbReference type="ARBA" id="ARBA00000428"/>
    </source>
</evidence>
<dbReference type="GO" id="GO:0010308">
    <property type="term" value="F:acireductone dioxygenase (Ni2+-requiring) activity"/>
    <property type="evidence" value="ECO:0007669"/>
    <property type="project" value="UniProtKB-UniRule"/>
</dbReference>
<evidence type="ECO:0000256" key="2">
    <source>
        <dbReference type="ARBA" id="ARBA00004413"/>
    </source>
</evidence>
<keyword evidence="14" id="KW-1185">Reference proteome</keyword>
<name>A0AAV7XZC6_9NEOP</name>
<feature type="binding site" evidence="12">
    <location>
        <position position="92"/>
    </location>
    <ligand>
        <name>Ni(2+)</name>
        <dbReference type="ChEBI" id="CHEBI:49786"/>
        <note>for nickel-dependent acireductone dioxygenase activity</note>
    </ligand>
</feature>
<comment type="subcellular location">
    <subcellularLocation>
        <location evidence="2">Cell membrane</location>
        <topology evidence="2">Peripheral membrane protein</topology>
        <orientation evidence="2">Cytoplasmic side</orientation>
    </subcellularLocation>
    <subcellularLocation>
        <location evidence="12">Cytoplasm</location>
    </subcellularLocation>
    <subcellularLocation>
        <location evidence="12">Nucleus</location>
    </subcellularLocation>
</comment>
<evidence type="ECO:0000256" key="5">
    <source>
        <dbReference type="ARBA" id="ARBA00022605"/>
    </source>
</evidence>
<comment type="catalytic activity">
    <reaction evidence="1 12">
        <text>1,2-dihydroxy-5-(methylsulfanyl)pent-1-en-3-one + O2 = 4-methylsulfanyl-2-oxobutanoate + formate + 2 H(+)</text>
        <dbReference type="Rhea" id="RHEA:24504"/>
        <dbReference type="ChEBI" id="CHEBI:15378"/>
        <dbReference type="ChEBI" id="CHEBI:15379"/>
        <dbReference type="ChEBI" id="CHEBI:15740"/>
        <dbReference type="ChEBI" id="CHEBI:16723"/>
        <dbReference type="ChEBI" id="CHEBI:49252"/>
        <dbReference type="EC" id="1.13.11.54"/>
    </reaction>
</comment>
<dbReference type="GO" id="GO:0010309">
    <property type="term" value="F:acireductone dioxygenase [iron(II)-requiring] activity"/>
    <property type="evidence" value="ECO:0007669"/>
    <property type="project" value="UniProtKB-UniRule"/>
</dbReference>
<evidence type="ECO:0000256" key="12">
    <source>
        <dbReference type="HAMAP-Rule" id="MF_03154"/>
    </source>
</evidence>
<protein>
    <recommendedName>
        <fullName evidence="12">Acireductone dioxygenase</fullName>
    </recommendedName>
    <alternativeName>
        <fullName evidence="12">Acireductone dioxygenase (Fe(2+)-requiring)</fullName>
        <shortName evidence="12">ARD'</shortName>
        <shortName evidence="12">Fe-ARD</shortName>
        <ecNumber evidence="12">1.13.11.54</ecNumber>
    </alternativeName>
    <alternativeName>
        <fullName evidence="12">Acireductone dioxygenase (Ni(2+)-requiring)</fullName>
        <shortName evidence="12">ARD</shortName>
        <shortName evidence="12">Ni-ARD</shortName>
        <ecNumber evidence="12">1.13.11.53</ecNumber>
    </alternativeName>
</protein>
<gene>
    <name evidence="13" type="ORF">ONE63_000723</name>
</gene>
<keyword evidence="9 12" id="KW-0408">Iron</keyword>
<keyword evidence="5 12" id="KW-0028">Amino-acid biosynthesis</keyword>
<dbReference type="InterPro" id="IPR027496">
    <property type="entry name" value="ARD_euk"/>
</dbReference>
<feature type="binding site" evidence="12">
    <location>
        <position position="98"/>
    </location>
    <ligand>
        <name>Fe(2+)</name>
        <dbReference type="ChEBI" id="CHEBI:29033"/>
        <note>for iron-dependent acireductone dioxygenase activity</note>
    </ligand>
</feature>
<evidence type="ECO:0000256" key="9">
    <source>
        <dbReference type="ARBA" id="ARBA00023004"/>
    </source>
</evidence>
<dbReference type="FunFam" id="2.60.120.10:FF:000031">
    <property type="entry name" value="1,2-dihydroxy-3-keto-5-methylthiopentene dioxygenase"/>
    <property type="match status" value="1"/>
</dbReference>
<dbReference type="EMBL" id="JAPTSV010000001">
    <property type="protein sequence ID" value="KAJ1532094.1"/>
    <property type="molecule type" value="Genomic_DNA"/>
</dbReference>
<feature type="binding site" evidence="12">
    <location>
        <position position="94"/>
    </location>
    <ligand>
        <name>Ni(2+)</name>
        <dbReference type="ChEBI" id="CHEBI:49786"/>
        <note>for nickel-dependent acireductone dioxygenase activity</note>
    </ligand>
</feature>
<dbReference type="CDD" id="cd02232">
    <property type="entry name" value="cupin_ARD"/>
    <property type="match status" value="1"/>
</dbReference>
<comment type="similarity">
    <text evidence="12">Belongs to the acireductone dioxygenase (ARD) family.</text>
</comment>
<dbReference type="EC" id="1.13.11.54" evidence="12"/>
<sequence length="183" mass="21664">MVRAWYMDDSVEDQRLEHHRNPPKFIEIPELSKSTGVEHFKINHNAFETDDVLLNLKKERGYTYEDECNLDGRTECGKPEYEAKLRNFFTEHIHTDEEIRLCLAGSGYFDVRDGNDEWIRIEITPGDLIILPSGIYHRFTLDNENFIKVKRYFIGEPVWTPHNRPADDMEVRQNYLKQLKAGF</sequence>
<evidence type="ECO:0000256" key="4">
    <source>
        <dbReference type="ARBA" id="ARBA00022596"/>
    </source>
</evidence>
<keyword evidence="4 12" id="KW-0533">Nickel</keyword>
<dbReference type="InterPro" id="IPR004313">
    <property type="entry name" value="ARD"/>
</dbReference>
<dbReference type="HAMAP" id="MF_03154">
    <property type="entry name" value="Salvage_MtnD_euk"/>
    <property type="match status" value="1"/>
</dbReference>
<comment type="caution">
    <text evidence="13">The sequence shown here is derived from an EMBL/GenBank/DDBJ whole genome shotgun (WGS) entry which is preliminary data.</text>
</comment>
<dbReference type="GO" id="GO:0005737">
    <property type="term" value="C:cytoplasm"/>
    <property type="evidence" value="ECO:0007669"/>
    <property type="project" value="UniProtKB-SubCell"/>
</dbReference>
<evidence type="ECO:0000256" key="6">
    <source>
        <dbReference type="ARBA" id="ARBA00022723"/>
    </source>
</evidence>
<dbReference type="GO" id="GO:0016151">
    <property type="term" value="F:nickel cation binding"/>
    <property type="evidence" value="ECO:0007669"/>
    <property type="project" value="UniProtKB-UniRule"/>
</dbReference>
<comment type="pathway">
    <text evidence="12">Amino-acid biosynthesis; L-methionine biosynthesis via salvage pathway; L-methionine from S-methyl-5-thio-alpha-D-ribose 1-phosphate: step 5/6.</text>
</comment>